<organism evidence="1 2">
    <name type="scientific">Undibacterium baiyunense</name>
    <dbReference type="NCBI Taxonomy" id="2828731"/>
    <lineage>
        <taxon>Bacteria</taxon>
        <taxon>Pseudomonadati</taxon>
        <taxon>Pseudomonadota</taxon>
        <taxon>Betaproteobacteria</taxon>
        <taxon>Burkholderiales</taxon>
        <taxon>Oxalobacteraceae</taxon>
        <taxon>Undibacterium</taxon>
    </lineage>
</organism>
<dbReference type="InterPro" id="IPR012545">
    <property type="entry name" value="DUF1697"/>
</dbReference>
<dbReference type="Proteomes" id="UP000680158">
    <property type="component" value="Unassembled WGS sequence"/>
</dbReference>
<dbReference type="EMBL" id="JAGSPM010000006">
    <property type="protein sequence ID" value="MBR7747222.1"/>
    <property type="molecule type" value="Genomic_DNA"/>
</dbReference>
<dbReference type="PANTHER" id="PTHR36439">
    <property type="entry name" value="BLL4334 PROTEIN"/>
    <property type="match status" value="1"/>
</dbReference>
<accession>A0A941DJ91</accession>
<dbReference type="SUPFAM" id="SSF160379">
    <property type="entry name" value="SP0830-like"/>
    <property type="match status" value="1"/>
</dbReference>
<dbReference type="AlphaFoldDB" id="A0A941DJ91"/>
<dbReference type="RefSeq" id="WP_212684572.1">
    <property type="nucleotide sequence ID" value="NZ_JAGSPM010000006.1"/>
</dbReference>
<gene>
    <name evidence="1" type="ORF">KDM92_11560</name>
</gene>
<keyword evidence="2" id="KW-1185">Reference proteome</keyword>
<evidence type="ECO:0000313" key="1">
    <source>
        <dbReference type="EMBL" id="MBR7747222.1"/>
    </source>
</evidence>
<dbReference type="PANTHER" id="PTHR36439:SF1">
    <property type="entry name" value="DUF1697 DOMAIN-CONTAINING PROTEIN"/>
    <property type="match status" value="1"/>
</dbReference>
<dbReference type="Pfam" id="PF08002">
    <property type="entry name" value="DUF1697"/>
    <property type="match status" value="1"/>
</dbReference>
<name>A0A941DJ91_9BURK</name>
<dbReference type="Gene3D" id="3.30.70.1280">
    <property type="entry name" value="SP0830-like domains"/>
    <property type="match status" value="1"/>
</dbReference>
<evidence type="ECO:0000313" key="2">
    <source>
        <dbReference type="Proteomes" id="UP000680158"/>
    </source>
</evidence>
<comment type="caution">
    <text evidence="1">The sequence shown here is derived from an EMBL/GenBank/DDBJ whole genome shotgun (WGS) entry which is preliminary data.</text>
</comment>
<sequence>MNNPSPSNTYIALLRAVNVGGTGKLPMKDLLSMCEALGFQQVKTYIASGNVIFTSKLSAKACQDLLEKALADYAGKFVGVFIRTPQQLQKLLADNPFADKEGNRSVCLFLDEPITTAIIDTVKNKRDEELVCGDGALYIYYGAGMANSKLLIPAAKNGTARNINTVSKLCELGLAL</sequence>
<reference evidence="1 2" key="1">
    <citation type="submission" date="2021-04" db="EMBL/GenBank/DDBJ databases">
        <title>novel species isolated from subtropical streams in China.</title>
        <authorList>
            <person name="Lu H."/>
        </authorList>
    </citation>
    <scope>NUCLEOTIDE SEQUENCE [LARGE SCALE GENOMIC DNA]</scope>
    <source>
        <strain evidence="1 2">BYS107W</strain>
    </source>
</reference>
<proteinExistence type="predicted"/>
<protein>
    <submittedName>
        <fullName evidence="1">DUF1697 domain-containing protein</fullName>
    </submittedName>
</protein>
<dbReference type="PIRSF" id="PIRSF008502">
    <property type="entry name" value="UCP008502"/>
    <property type="match status" value="1"/>
</dbReference>